<feature type="disulfide bond" evidence="15">
    <location>
        <begin position="29"/>
        <end position="69"/>
    </location>
</feature>
<evidence type="ECO:0000256" key="7">
    <source>
        <dbReference type="ARBA" id="ARBA00022622"/>
    </source>
</evidence>
<feature type="chain" id="PRO_5043653855" description="CFEM domain-containing protein" evidence="17">
    <location>
        <begin position="21"/>
        <end position="159"/>
    </location>
</feature>
<dbReference type="EMBL" id="JAVHJO010000002">
    <property type="protein sequence ID" value="KAK6542675.1"/>
    <property type="molecule type" value="Genomic_DNA"/>
</dbReference>
<name>A0AAV9XKQ7_9PEZI</name>
<evidence type="ECO:0000256" key="6">
    <source>
        <dbReference type="ARBA" id="ARBA00022617"/>
    </source>
</evidence>
<dbReference type="InterPro" id="IPR051735">
    <property type="entry name" value="CFEM_domain"/>
</dbReference>
<evidence type="ECO:0000256" key="3">
    <source>
        <dbReference type="ARBA" id="ARBA00010031"/>
    </source>
</evidence>
<evidence type="ECO:0000256" key="15">
    <source>
        <dbReference type="PROSITE-ProRule" id="PRU01356"/>
    </source>
</evidence>
<feature type="disulfide bond" evidence="15">
    <location>
        <begin position="52"/>
        <end position="85"/>
    </location>
</feature>
<evidence type="ECO:0000256" key="4">
    <source>
        <dbReference type="ARBA" id="ARBA00022475"/>
    </source>
</evidence>
<evidence type="ECO:0000256" key="5">
    <source>
        <dbReference type="ARBA" id="ARBA00022525"/>
    </source>
</evidence>
<proteinExistence type="inferred from homology"/>
<keyword evidence="10" id="KW-0408">Iron</keyword>
<sequence length="159" mass="16212">MKTTSVLTVAAALGVSAVSAQTLMVPPNCAIECLTRLAPTSGCSTTNYGCFCQSKMFTNEFATCVTTSCSSQEFQTAKTAVEALCNTAGVSVELTPTMTNTTSTGTMTNGNGMNSTTGSGNFSASASPKPVKNSSWRQAEISLTALGTALVLGAVMFCA</sequence>
<evidence type="ECO:0000256" key="10">
    <source>
        <dbReference type="ARBA" id="ARBA00023004"/>
    </source>
</evidence>
<keyword evidence="13" id="KW-0325">Glycoprotein</keyword>
<keyword evidence="14" id="KW-0449">Lipoprotein</keyword>
<evidence type="ECO:0000256" key="11">
    <source>
        <dbReference type="ARBA" id="ARBA00023136"/>
    </source>
</evidence>
<dbReference type="Pfam" id="PF05730">
    <property type="entry name" value="CFEM"/>
    <property type="match status" value="1"/>
</dbReference>
<keyword evidence="7" id="KW-0336">GPI-anchor</keyword>
<protein>
    <recommendedName>
        <fullName evidence="18">CFEM domain-containing protein</fullName>
    </recommendedName>
</protein>
<evidence type="ECO:0000256" key="16">
    <source>
        <dbReference type="SAM" id="MobiDB-lite"/>
    </source>
</evidence>
<keyword evidence="20" id="KW-1185">Reference proteome</keyword>
<dbReference type="PANTHER" id="PTHR37928:SF2">
    <property type="entry name" value="GPI ANCHORED CFEM DOMAIN PROTEIN (AFU_ORTHOLOGUE AFUA_6G10580)"/>
    <property type="match status" value="1"/>
</dbReference>
<keyword evidence="9 17" id="KW-0732">Signal</keyword>
<keyword evidence="4" id="KW-1003">Cell membrane</keyword>
<comment type="caution">
    <text evidence="19">The sequence shown here is derived from an EMBL/GenBank/DDBJ whole genome shotgun (WGS) entry which is preliminary data.</text>
</comment>
<feature type="compositionally biased region" description="Low complexity" evidence="16">
    <location>
        <begin position="97"/>
        <end position="121"/>
    </location>
</feature>
<dbReference type="SMART" id="SM00747">
    <property type="entry name" value="CFEM"/>
    <property type="match status" value="1"/>
</dbReference>
<dbReference type="GO" id="GO:0005576">
    <property type="term" value="C:extracellular region"/>
    <property type="evidence" value="ECO:0007669"/>
    <property type="project" value="UniProtKB-SubCell"/>
</dbReference>
<feature type="region of interest" description="Disordered" evidence="16">
    <location>
        <begin position="97"/>
        <end position="129"/>
    </location>
</feature>
<dbReference type="GO" id="GO:0005886">
    <property type="term" value="C:plasma membrane"/>
    <property type="evidence" value="ECO:0007669"/>
    <property type="project" value="UniProtKB-SubCell"/>
</dbReference>
<dbReference type="GO" id="GO:0098552">
    <property type="term" value="C:side of membrane"/>
    <property type="evidence" value="ECO:0007669"/>
    <property type="project" value="UniProtKB-KW"/>
</dbReference>
<comment type="caution">
    <text evidence="15">Lacks conserved residue(s) required for the propagation of feature annotation.</text>
</comment>
<evidence type="ECO:0000256" key="9">
    <source>
        <dbReference type="ARBA" id="ARBA00022729"/>
    </source>
</evidence>
<dbReference type="AlphaFoldDB" id="A0AAV9XKQ7"/>
<evidence type="ECO:0000256" key="8">
    <source>
        <dbReference type="ARBA" id="ARBA00022723"/>
    </source>
</evidence>
<keyword evidence="12 15" id="KW-1015">Disulfide bond</keyword>
<dbReference type="Proteomes" id="UP001365542">
    <property type="component" value="Unassembled WGS sequence"/>
</dbReference>
<organism evidence="19 20">
    <name type="scientific">Orbilia ellipsospora</name>
    <dbReference type="NCBI Taxonomy" id="2528407"/>
    <lineage>
        <taxon>Eukaryota</taxon>
        <taxon>Fungi</taxon>
        <taxon>Dikarya</taxon>
        <taxon>Ascomycota</taxon>
        <taxon>Pezizomycotina</taxon>
        <taxon>Orbiliomycetes</taxon>
        <taxon>Orbiliales</taxon>
        <taxon>Orbiliaceae</taxon>
        <taxon>Orbilia</taxon>
    </lineage>
</organism>
<evidence type="ECO:0000256" key="13">
    <source>
        <dbReference type="ARBA" id="ARBA00023180"/>
    </source>
</evidence>
<evidence type="ECO:0000256" key="2">
    <source>
        <dbReference type="ARBA" id="ARBA00004613"/>
    </source>
</evidence>
<gene>
    <name evidence="19" type="ORF">TWF694_006619</name>
</gene>
<comment type="subcellular location">
    <subcellularLocation>
        <location evidence="1">Cell membrane</location>
        <topology evidence="1">Lipid-anchor</topology>
        <topology evidence="1">GPI-anchor</topology>
    </subcellularLocation>
    <subcellularLocation>
        <location evidence="2">Secreted</location>
    </subcellularLocation>
</comment>
<evidence type="ECO:0000256" key="1">
    <source>
        <dbReference type="ARBA" id="ARBA00004609"/>
    </source>
</evidence>
<keyword evidence="11" id="KW-0472">Membrane</keyword>
<evidence type="ECO:0000259" key="18">
    <source>
        <dbReference type="PROSITE" id="PS52012"/>
    </source>
</evidence>
<feature type="disulfide bond" evidence="15">
    <location>
        <begin position="33"/>
        <end position="64"/>
    </location>
</feature>
<dbReference type="GO" id="GO:0046872">
    <property type="term" value="F:metal ion binding"/>
    <property type="evidence" value="ECO:0007669"/>
    <property type="project" value="UniProtKB-KW"/>
</dbReference>
<comment type="similarity">
    <text evidence="3">Belongs to the RBT5 family.</text>
</comment>
<evidence type="ECO:0000256" key="12">
    <source>
        <dbReference type="ARBA" id="ARBA00023157"/>
    </source>
</evidence>
<evidence type="ECO:0000256" key="14">
    <source>
        <dbReference type="ARBA" id="ARBA00023288"/>
    </source>
</evidence>
<evidence type="ECO:0000313" key="20">
    <source>
        <dbReference type="Proteomes" id="UP001365542"/>
    </source>
</evidence>
<feature type="domain" description="CFEM" evidence="18">
    <location>
        <begin position="1"/>
        <end position="112"/>
    </location>
</feature>
<feature type="signal peptide" evidence="17">
    <location>
        <begin position="1"/>
        <end position="20"/>
    </location>
</feature>
<accession>A0AAV9XKQ7</accession>
<feature type="disulfide bond" evidence="15">
    <location>
        <begin position="43"/>
        <end position="50"/>
    </location>
</feature>
<keyword evidence="6" id="KW-0349">Heme</keyword>
<keyword evidence="8" id="KW-0479">Metal-binding</keyword>
<reference evidence="19 20" key="1">
    <citation type="submission" date="2019-10" db="EMBL/GenBank/DDBJ databases">
        <authorList>
            <person name="Palmer J.M."/>
        </authorList>
    </citation>
    <scope>NUCLEOTIDE SEQUENCE [LARGE SCALE GENOMIC DNA]</scope>
    <source>
        <strain evidence="19 20">TWF694</strain>
    </source>
</reference>
<evidence type="ECO:0000313" key="19">
    <source>
        <dbReference type="EMBL" id="KAK6542675.1"/>
    </source>
</evidence>
<dbReference type="PROSITE" id="PS52012">
    <property type="entry name" value="CFEM"/>
    <property type="match status" value="1"/>
</dbReference>
<dbReference type="InterPro" id="IPR008427">
    <property type="entry name" value="Extracellular_membr_CFEM_dom"/>
</dbReference>
<dbReference type="PANTHER" id="PTHR37928">
    <property type="entry name" value="CFEM DOMAIN PROTEIN (AFU_ORTHOLOGUE AFUA_6G14090)"/>
    <property type="match status" value="1"/>
</dbReference>
<evidence type="ECO:0000256" key="17">
    <source>
        <dbReference type="SAM" id="SignalP"/>
    </source>
</evidence>
<keyword evidence="5" id="KW-0964">Secreted</keyword>